<reference evidence="11" key="1">
    <citation type="journal article" date="2014" name="Proc. Natl. Acad. Sci. U.S.A.">
        <title>Extensive sampling of basidiomycete genomes demonstrates inadequacy of the white-rot/brown-rot paradigm for wood decay fungi.</title>
        <authorList>
            <person name="Riley R."/>
            <person name="Salamov A.A."/>
            <person name="Brown D.W."/>
            <person name="Nagy L.G."/>
            <person name="Floudas D."/>
            <person name="Held B.W."/>
            <person name="Levasseur A."/>
            <person name="Lombard V."/>
            <person name="Morin E."/>
            <person name="Otillar R."/>
            <person name="Lindquist E.A."/>
            <person name="Sun H."/>
            <person name="LaButti K.M."/>
            <person name="Schmutz J."/>
            <person name="Jabbour D."/>
            <person name="Luo H."/>
            <person name="Baker S.E."/>
            <person name="Pisabarro A.G."/>
            <person name="Walton J.D."/>
            <person name="Blanchette R.A."/>
            <person name="Henrissat B."/>
            <person name="Martin F."/>
            <person name="Cullen D."/>
            <person name="Hibbett D.S."/>
            <person name="Grigoriev I.V."/>
        </authorList>
    </citation>
    <scope>NUCLEOTIDE SEQUENCE [LARGE SCALE GENOMIC DNA]</scope>
    <source>
        <strain evidence="11">PC15</strain>
    </source>
</reference>
<dbReference type="CDD" id="cd09280">
    <property type="entry name" value="RNase_HI_eukaryote_like"/>
    <property type="match status" value="1"/>
</dbReference>
<evidence type="ECO:0000256" key="2">
    <source>
        <dbReference type="ARBA" id="ARBA00005300"/>
    </source>
</evidence>
<evidence type="ECO:0000256" key="5">
    <source>
        <dbReference type="ARBA" id="ARBA00022723"/>
    </source>
</evidence>
<dbReference type="HOGENOM" id="CLU_417748_0_0_1"/>
<dbReference type="AlphaFoldDB" id="A0A067NPA7"/>
<dbReference type="InterPro" id="IPR012337">
    <property type="entry name" value="RNaseH-like_sf"/>
</dbReference>
<keyword evidence="7" id="KW-0378">Hydrolase</keyword>
<dbReference type="InterPro" id="IPR002156">
    <property type="entry name" value="RNaseH_domain"/>
</dbReference>
<evidence type="ECO:0000256" key="1">
    <source>
        <dbReference type="ARBA" id="ARBA00000077"/>
    </source>
</evidence>
<gene>
    <name evidence="10" type="ORF">PLEOSDRAFT_1045198</name>
</gene>
<dbReference type="PANTHER" id="PTHR10642:SF26">
    <property type="entry name" value="RIBONUCLEASE H1"/>
    <property type="match status" value="1"/>
</dbReference>
<protein>
    <recommendedName>
        <fullName evidence="3">ribonuclease H</fullName>
        <ecNumber evidence="3">3.1.26.4</ecNumber>
    </recommendedName>
</protein>
<dbReference type="GO" id="GO:0046872">
    <property type="term" value="F:metal ion binding"/>
    <property type="evidence" value="ECO:0007669"/>
    <property type="project" value="UniProtKB-KW"/>
</dbReference>
<dbReference type="EMBL" id="KL198010">
    <property type="protein sequence ID" value="KDQ25471.1"/>
    <property type="molecule type" value="Genomic_DNA"/>
</dbReference>
<dbReference type="PANTHER" id="PTHR10642">
    <property type="entry name" value="RIBONUCLEASE H1"/>
    <property type="match status" value="1"/>
</dbReference>
<evidence type="ECO:0000256" key="3">
    <source>
        <dbReference type="ARBA" id="ARBA00012180"/>
    </source>
</evidence>
<feature type="domain" description="RNase H type-1" evidence="9">
    <location>
        <begin position="292"/>
        <end position="435"/>
    </location>
</feature>
<dbReference type="Gene3D" id="3.30.420.10">
    <property type="entry name" value="Ribonuclease H-like superfamily/Ribonuclease H"/>
    <property type="match status" value="1"/>
</dbReference>
<feature type="region of interest" description="Disordered" evidence="8">
    <location>
        <begin position="413"/>
        <end position="446"/>
    </location>
</feature>
<evidence type="ECO:0000256" key="8">
    <source>
        <dbReference type="SAM" id="MobiDB-lite"/>
    </source>
</evidence>
<keyword evidence="5" id="KW-0479">Metal-binding</keyword>
<keyword evidence="6" id="KW-0255">Endonuclease</keyword>
<dbReference type="InterPro" id="IPR050092">
    <property type="entry name" value="RNase_H"/>
</dbReference>
<evidence type="ECO:0000256" key="7">
    <source>
        <dbReference type="ARBA" id="ARBA00022801"/>
    </source>
</evidence>
<comment type="similarity">
    <text evidence="2">Belongs to the RNase H family.</text>
</comment>
<proteinExistence type="inferred from homology"/>
<evidence type="ECO:0000256" key="4">
    <source>
        <dbReference type="ARBA" id="ARBA00022722"/>
    </source>
</evidence>
<dbReference type="GO" id="GO:0043137">
    <property type="term" value="P:DNA replication, removal of RNA primer"/>
    <property type="evidence" value="ECO:0007669"/>
    <property type="project" value="TreeGrafter"/>
</dbReference>
<keyword evidence="4" id="KW-0540">Nuclease</keyword>
<dbReference type="InterPro" id="IPR036397">
    <property type="entry name" value="RNaseH_sf"/>
</dbReference>
<evidence type="ECO:0000313" key="10">
    <source>
        <dbReference type="EMBL" id="KDQ25471.1"/>
    </source>
</evidence>
<dbReference type="PROSITE" id="PS50879">
    <property type="entry name" value="RNASE_H_1"/>
    <property type="match status" value="1"/>
</dbReference>
<feature type="compositionally biased region" description="Basic and acidic residues" evidence="8">
    <location>
        <begin position="425"/>
        <end position="443"/>
    </location>
</feature>
<dbReference type="STRING" id="1137138.A0A067NPA7"/>
<dbReference type="Proteomes" id="UP000027073">
    <property type="component" value="Unassembled WGS sequence"/>
</dbReference>
<evidence type="ECO:0000259" key="9">
    <source>
        <dbReference type="PROSITE" id="PS50879"/>
    </source>
</evidence>
<evidence type="ECO:0000313" key="11">
    <source>
        <dbReference type="Proteomes" id="UP000027073"/>
    </source>
</evidence>
<dbReference type="GO" id="GO:0003676">
    <property type="term" value="F:nucleic acid binding"/>
    <property type="evidence" value="ECO:0007669"/>
    <property type="project" value="InterPro"/>
</dbReference>
<comment type="catalytic activity">
    <reaction evidence="1">
        <text>Endonucleolytic cleavage to 5'-phosphomonoester.</text>
        <dbReference type="EC" id="3.1.26.4"/>
    </reaction>
</comment>
<dbReference type="InParanoid" id="A0A067NPA7"/>
<dbReference type="SUPFAM" id="SSF53098">
    <property type="entry name" value="Ribonuclease H-like"/>
    <property type="match status" value="1"/>
</dbReference>
<dbReference type="VEuPathDB" id="FungiDB:PLEOSDRAFT_1045198"/>
<evidence type="ECO:0000256" key="6">
    <source>
        <dbReference type="ARBA" id="ARBA00022759"/>
    </source>
</evidence>
<name>A0A067NPA7_PLEO1</name>
<accession>A0A067NPA7</accession>
<dbReference type="Pfam" id="PF00075">
    <property type="entry name" value="RNase_H"/>
    <property type="match status" value="1"/>
</dbReference>
<sequence length="712" mass="81573">MPKQVEDSLRKQIRKFFWGDKKNPVREEIIFAQPGKGGQGVLDIRSRNEAIQIMWVKEYLKLTDRPLWACFADRILALNERKCDRTLPTELKGNMFLQTWRPKLNGPTNRCPKDLKTMITTALKYGTRLEAIKITRDAARKMPIWAHARENAKQRMATTSNASICLRTKHRMRLVGDAEKIANHLTHPQHRRSKRCGCPGCAEAKNIQGCTHPKECFERARQLLDNLPAKWDPRKINDRVNREDKPQQGWKTFNHRSGEVDNLEDAMRIFTNGHVSDEQAPEGNNQEGADELRPITKVATDGLCLRATTREATAGVGIFYAPGDERNMSIRVPNTFAQTNQTGKMVAILAAIKNNNPGSDIEIESDSKYAIETLTKNLASLEDTGYIGKANKGLIQITVAKLRSTNNRMSLKWVKGHNGHTGNEAADRLADEGAKKPQNKRDEMNEEIPARVKLTGAKLSKMTQSLAYKAIREIALQATIRKNRERTAKMIDTIQNHVEEVTEETPTEERIWKAIRNNDFSRQIRYYLWMVAHDAYCIGTHWLKPDYPVELKKRSECLHCNETIEDMSHILSRCETPGQEQIWELAKELWTKTGRTWTQPWIGNIIACALTKTNKKKGERDPGGDRLWRILISESAYLIWKLQCERVIQNENASFTTQEVTNRWIATMNTRLDLDREMTNECLGKHKIRTKVVLQTWKGGEHDTDPRVKDGL</sequence>
<dbReference type="GO" id="GO:0004523">
    <property type="term" value="F:RNA-DNA hybrid ribonuclease activity"/>
    <property type="evidence" value="ECO:0007669"/>
    <property type="project" value="UniProtKB-EC"/>
</dbReference>
<organism evidence="10 11">
    <name type="scientific">Pleurotus ostreatus (strain PC15)</name>
    <name type="common">Oyster mushroom</name>
    <dbReference type="NCBI Taxonomy" id="1137138"/>
    <lineage>
        <taxon>Eukaryota</taxon>
        <taxon>Fungi</taxon>
        <taxon>Dikarya</taxon>
        <taxon>Basidiomycota</taxon>
        <taxon>Agaricomycotina</taxon>
        <taxon>Agaricomycetes</taxon>
        <taxon>Agaricomycetidae</taxon>
        <taxon>Agaricales</taxon>
        <taxon>Pleurotineae</taxon>
        <taxon>Pleurotaceae</taxon>
        <taxon>Pleurotus</taxon>
    </lineage>
</organism>
<dbReference type="EC" id="3.1.26.4" evidence="3"/>